<organism evidence="1 2">
    <name type="scientific">Malus baccata</name>
    <name type="common">Siberian crab apple</name>
    <name type="synonym">Pyrus baccata</name>
    <dbReference type="NCBI Taxonomy" id="106549"/>
    <lineage>
        <taxon>Eukaryota</taxon>
        <taxon>Viridiplantae</taxon>
        <taxon>Streptophyta</taxon>
        <taxon>Embryophyta</taxon>
        <taxon>Tracheophyta</taxon>
        <taxon>Spermatophyta</taxon>
        <taxon>Magnoliopsida</taxon>
        <taxon>eudicotyledons</taxon>
        <taxon>Gunneridae</taxon>
        <taxon>Pentapetalae</taxon>
        <taxon>rosids</taxon>
        <taxon>fabids</taxon>
        <taxon>Rosales</taxon>
        <taxon>Rosaceae</taxon>
        <taxon>Amygdaloideae</taxon>
        <taxon>Maleae</taxon>
        <taxon>Malus</taxon>
    </lineage>
</organism>
<dbReference type="EMBL" id="VIEB01000126">
    <property type="protein sequence ID" value="TQE05276.1"/>
    <property type="molecule type" value="Genomic_DNA"/>
</dbReference>
<evidence type="ECO:0000313" key="1">
    <source>
        <dbReference type="EMBL" id="TQE05276.1"/>
    </source>
</evidence>
<evidence type="ECO:0000313" key="2">
    <source>
        <dbReference type="Proteomes" id="UP000315295"/>
    </source>
</evidence>
<proteinExistence type="predicted"/>
<name>A0A540N2J5_MALBA</name>
<sequence length="105" mass="11667">MAGVGEITAASAFLQAAMGTENWLQHFMRLVLNHGMLQGLAFFMEPYHWINCMVLSVVGFSYADVLDSVEDADVRKGCNCIFLFLCSYLGAHFDTHESTSKQPGR</sequence>
<protein>
    <submittedName>
        <fullName evidence="1">Uncharacterized protein</fullName>
    </submittedName>
</protein>
<reference evidence="1 2" key="1">
    <citation type="journal article" date="2019" name="G3 (Bethesda)">
        <title>Sequencing of a Wild Apple (Malus baccata) Genome Unravels the Differences Between Cultivated and Wild Apple Species Regarding Disease Resistance and Cold Tolerance.</title>
        <authorList>
            <person name="Chen X."/>
        </authorList>
    </citation>
    <scope>NUCLEOTIDE SEQUENCE [LARGE SCALE GENOMIC DNA]</scope>
    <source>
        <strain evidence="2">cv. Shandingzi</strain>
        <tissue evidence="1">Leaves</tissue>
    </source>
</reference>
<dbReference type="AlphaFoldDB" id="A0A540N2J5"/>
<gene>
    <name evidence="1" type="ORF">C1H46_009133</name>
</gene>
<comment type="caution">
    <text evidence="1">The sequence shown here is derived from an EMBL/GenBank/DDBJ whole genome shotgun (WGS) entry which is preliminary data.</text>
</comment>
<keyword evidence="2" id="KW-1185">Reference proteome</keyword>
<dbReference type="Proteomes" id="UP000315295">
    <property type="component" value="Unassembled WGS sequence"/>
</dbReference>
<accession>A0A540N2J5</accession>